<comment type="subunit">
    <text evidence="13">Interacts with the Sec translocase complex via SecD. Specifically interacts with transmembrane segments of nascent integral membrane proteins during membrane integration.</text>
</comment>
<name>A0A4R8IWJ5_9GAMM</name>
<evidence type="ECO:0000256" key="6">
    <source>
        <dbReference type="ARBA" id="ARBA00022692"/>
    </source>
</evidence>
<dbReference type="NCBIfam" id="TIGR03592">
    <property type="entry name" value="yidC_oxa1_cterm"/>
    <property type="match status" value="1"/>
</dbReference>
<dbReference type="Pfam" id="PF14849">
    <property type="entry name" value="YidC_periplas"/>
    <property type="match status" value="1"/>
</dbReference>
<dbReference type="RefSeq" id="WP_134080441.1">
    <property type="nucleotide sequence ID" value="NZ_SOQX01000001.1"/>
</dbReference>
<proteinExistence type="inferred from homology"/>
<keyword evidence="9 13" id="KW-0472">Membrane</keyword>
<dbReference type="GO" id="GO:0051205">
    <property type="term" value="P:protein insertion into membrane"/>
    <property type="evidence" value="ECO:0007669"/>
    <property type="project" value="TreeGrafter"/>
</dbReference>
<feature type="transmembrane region" description="Helical" evidence="13">
    <location>
        <begin position="522"/>
        <end position="547"/>
    </location>
</feature>
<dbReference type="OrthoDB" id="9780552at2"/>
<feature type="domain" description="Membrane insertase YidC/Oxa/ALB C-terminal" evidence="15">
    <location>
        <begin position="383"/>
        <end position="561"/>
    </location>
</feature>
<dbReference type="Pfam" id="PF02096">
    <property type="entry name" value="60KD_IMP"/>
    <property type="match status" value="1"/>
</dbReference>
<evidence type="ECO:0000256" key="7">
    <source>
        <dbReference type="ARBA" id="ARBA00022927"/>
    </source>
</evidence>
<protein>
    <recommendedName>
        <fullName evidence="3 13">Membrane protein insertase YidC</fullName>
    </recommendedName>
    <alternativeName>
        <fullName evidence="12 13">Foldase YidC</fullName>
    </alternativeName>
    <alternativeName>
        <fullName evidence="11 13">Membrane integrase YidC</fullName>
    </alternativeName>
    <alternativeName>
        <fullName evidence="13">Membrane protein YidC</fullName>
    </alternativeName>
</protein>
<dbReference type="CDD" id="cd19961">
    <property type="entry name" value="EcYidC-like_peri"/>
    <property type="match status" value="1"/>
</dbReference>
<feature type="transmembrane region" description="Helical" evidence="13">
    <location>
        <begin position="448"/>
        <end position="469"/>
    </location>
</feature>
<evidence type="ECO:0000256" key="1">
    <source>
        <dbReference type="ARBA" id="ARBA00004429"/>
    </source>
</evidence>
<dbReference type="CDD" id="cd20070">
    <property type="entry name" value="5TM_YidC_Alb3"/>
    <property type="match status" value="1"/>
</dbReference>
<dbReference type="InterPro" id="IPR028053">
    <property type="entry name" value="Membr_insert_YidC_N"/>
</dbReference>
<dbReference type="Gene3D" id="2.70.98.90">
    <property type="match status" value="1"/>
</dbReference>
<keyword evidence="6 13" id="KW-0812">Transmembrane</keyword>
<evidence type="ECO:0000256" key="13">
    <source>
        <dbReference type="HAMAP-Rule" id="MF_01810"/>
    </source>
</evidence>
<evidence type="ECO:0000256" key="3">
    <source>
        <dbReference type="ARBA" id="ARBA00015325"/>
    </source>
</evidence>
<evidence type="ECO:0000256" key="10">
    <source>
        <dbReference type="ARBA" id="ARBA00023186"/>
    </source>
</evidence>
<dbReference type="InterPro" id="IPR019998">
    <property type="entry name" value="Membr_insert_YidC"/>
</dbReference>
<feature type="region of interest" description="Disordered" evidence="14">
    <location>
        <begin position="28"/>
        <end position="82"/>
    </location>
</feature>
<dbReference type="InterPro" id="IPR047196">
    <property type="entry name" value="YidC_ALB_C"/>
</dbReference>
<feature type="domain" description="Membrane insertase YidC N-terminal" evidence="16">
    <location>
        <begin position="87"/>
        <end position="372"/>
    </location>
</feature>
<dbReference type="GO" id="GO:0015031">
    <property type="term" value="P:protein transport"/>
    <property type="evidence" value="ECO:0007669"/>
    <property type="project" value="UniProtKB-KW"/>
</dbReference>
<comment type="caution">
    <text evidence="17">The sequence shown here is derived from an EMBL/GenBank/DDBJ whole genome shotgun (WGS) entry which is preliminary data.</text>
</comment>
<evidence type="ECO:0000313" key="17">
    <source>
        <dbReference type="EMBL" id="TDY03870.1"/>
    </source>
</evidence>
<evidence type="ECO:0000259" key="15">
    <source>
        <dbReference type="Pfam" id="PF02096"/>
    </source>
</evidence>
<dbReference type="NCBIfam" id="TIGR03593">
    <property type="entry name" value="yidC_nterm"/>
    <property type="match status" value="1"/>
</dbReference>
<gene>
    <name evidence="13" type="primary">yidC</name>
    <name evidence="17" type="ORF">EDC23_0241</name>
</gene>
<dbReference type="Proteomes" id="UP000294914">
    <property type="component" value="Unassembled WGS sequence"/>
</dbReference>
<dbReference type="EMBL" id="SOQX01000001">
    <property type="protein sequence ID" value="TDY03870.1"/>
    <property type="molecule type" value="Genomic_DNA"/>
</dbReference>
<dbReference type="NCBIfam" id="NF002352">
    <property type="entry name" value="PRK01318.1-3"/>
    <property type="match status" value="1"/>
</dbReference>
<feature type="transmembrane region" description="Helical" evidence="13">
    <location>
        <begin position="383"/>
        <end position="402"/>
    </location>
</feature>
<evidence type="ECO:0000256" key="4">
    <source>
        <dbReference type="ARBA" id="ARBA00022448"/>
    </source>
</evidence>
<dbReference type="PRINTS" id="PR00701">
    <property type="entry name" value="60KDINNERMP"/>
</dbReference>
<evidence type="ECO:0000256" key="8">
    <source>
        <dbReference type="ARBA" id="ARBA00022989"/>
    </source>
</evidence>
<keyword evidence="18" id="KW-1185">Reference proteome</keyword>
<dbReference type="NCBIfam" id="NF002353">
    <property type="entry name" value="PRK01318.1-4"/>
    <property type="match status" value="1"/>
</dbReference>
<dbReference type="AlphaFoldDB" id="A0A4R8IWJ5"/>
<comment type="subcellular location">
    <subcellularLocation>
        <location evidence="1">Cell inner membrane</location>
        <topology evidence="1">Multi-pass membrane protein</topology>
    </subcellularLocation>
    <subcellularLocation>
        <location evidence="13">Cell membrane</location>
        <topology evidence="13">Multi-pass membrane protein</topology>
    </subcellularLocation>
</comment>
<comment type="function">
    <text evidence="13">Required for the insertion and/or proper folding and/or complex formation of integral membrane proteins into the membrane. Involved in integration of membrane proteins that insert both dependently and independently of the Sec translocase complex, as well as at least some lipoproteins. Aids folding of multispanning membrane proteins.</text>
</comment>
<keyword evidence="4 13" id="KW-0813">Transport</keyword>
<comment type="similarity">
    <text evidence="2 13">Belongs to the OXA1/ALB3/YidC family. Type 1 subfamily.</text>
</comment>
<evidence type="ECO:0000256" key="12">
    <source>
        <dbReference type="ARBA" id="ARBA00033342"/>
    </source>
</evidence>
<dbReference type="PRINTS" id="PR01900">
    <property type="entry name" value="YIDCPROTEIN"/>
</dbReference>
<evidence type="ECO:0000256" key="11">
    <source>
        <dbReference type="ARBA" id="ARBA00033245"/>
    </source>
</evidence>
<evidence type="ECO:0000256" key="5">
    <source>
        <dbReference type="ARBA" id="ARBA00022475"/>
    </source>
</evidence>
<dbReference type="InterPro" id="IPR028055">
    <property type="entry name" value="YidC/Oxa/ALB_C"/>
</dbReference>
<keyword evidence="8 13" id="KW-1133">Transmembrane helix</keyword>
<feature type="compositionally biased region" description="Basic and acidic residues" evidence="14">
    <location>
        <begin position="37"/>
        <end position="51"/>
    </location>
</feature>
<dbReference type="GO" id="GO:0032977">
    <property type="term" value="F:membrane insertase activity"/>
    <property type="evidence" value="ECO:0007669"/>
    <property type="project" value="InterPro"/>
</dbReference>
<evidence type="ECO:0000256" key="14">
    <source>
        <dbReference type="SAM" id="MobiDB-lite"/>
    </source>
</evidence>
<sequence>MEQQRPLLFIALAIVLFLLWDAWQRDFGPEPTSQSREQTEQSGDREPDRSDVPMGADSASRSDQSPEASDVPASGNERGTVLESEQRIEVVTDVFRAEIDTVGGDLRKVELLEYPVESDKPDEPVVLMNDKLPNLFVSQSGFTAKREREGDDSLLEAPNHYSRYQADATRYRLREGNDSLSVDLVWESSEGVEFIKTYRFSRGDYLIDVEHTVNNPTDRLWRGNLYTQLQRTQVSEIDTPQFVYTYMGGVIYSPEEKYEKIDFSDMQDDDLERKITGGWAAMIQHYFVGAWIPPAEKQQTFYSRYIENDTRYVLGMKSADELRVGGGEQQTLSNRLFVGPKLQERLAEVAPGLDLTVDYGLLHFISKPLFWILDFIHDFVGNWGWSIVLLTILIKLVFYKLSETSYKSMANMRRVQPRMKQLKERHAGDRQKMNQALMDLYKKEKINPLGGCLPILVQIPVFIALYWVLLESVEMRQAPWILWIQNMSAPDPYFILPLLMGVTMFVQQKLNPAPLDPIQAKIMMFLPFVFTIFFAFFPAGLVLYWVVNNLLSIAQQYYITRYVVKA</sequence>
<organism evidence="17 18">
    <name type="scientific">Thiohalophilus thiocyanatoxydans</name>
    <dbReference type="NCBI Taxonomy" id="381308"/>
    <lineage>
        <taxon>Bacteria</taxon>
        <taxon>Pseudomonadati</taxon>
        <taxon>Pseudomonadota</taxon>
        <taxon>Gammaproteobacteria</taxon>
        <taxon>Thiohalomonadales</taxon>
        <taxon>Thiohalophilaceae</taxon>
        <taxon>Thiohalophilus</taxon>
    </lineage>
</organism>
<reference evidence="17 18" key="1">
    <citation type="submission" date="2019-03" db="EMBL/GenBank/DDBJ databases">
        <title>Genomic Encyclopedia of Type Strains, Phase IV (KMG-IV): sequencing the most valuable type-strain genomes for metagenomic binning, comparative biology and taxonomic classification.</title>
        <authorList>
            <person name="Goeker M."/>
        </authorList>
    </citation>
    <scope>NUCLEOTIDE SEQUENCE [LARGE SCALE GENOMIC DNA]</scope>
    <source>
        <strain evidence="17 18">DSM 16326</strain>
    </source>
</reference>
<evidence type="ECO:0000313" key="18">
    <source>
        <dbReference type="Proteomes" id="UP000294914"/>
    </source>
</evidence>
<dbReference type="InterPro" id="IPR038221">
    <property type="entry name" value="YidC_periplasmic_sf"/>
</dbReference>
<keyword evidence="5 13" id="KW-1003">Cell membrane</keyword>
<dbReference type="PANTHER" id="PTHR12428">
    <property type="entry name" value="OXA1"/>
    <property type="match status" value="1"/>
</dbReference>
<dbReference type="PANTHER" id="PTHR12428:SF65">
    <property type="entry name" value="CYTOCHROME C OXIDASE ASSEMBLY PROTEIN COX18, MITOCHONDRIAL"/>
    <property type="match status" value="1"/>
</dbReference>
<comment type="caution">
    <text evidence="13">Lacks conserved residue(s) required for the propagation of feature annotation.</text>
</comment>
<keyword evidence="7 13" id="KW-0653">Protein transport</keyword>
<keyword evidence="10 13" id="KW-0143">Chaperone</keyword>
<dbReference type="HAMAP" id="MF_01810">
    <property type="entry name" value="YidC_type1"/>
    <property type="match status" value="1"/>
</dbReference>
<evidence type="ECO:0000256" key="9">
    <source>
        <dbReference type="ARBA" id="ARBA00023136"/>
    </source>
</evidence>
<evidence type="ECO:0000256" key="2">
    <source>
        <dbReference type="ARBA" id="ARBA00010527"/>
    </source>
</evidence>
<dbReference type="InterPro" id="IPR001708">
    <property type="entry name" value="YidC/ALB3/OXA1/COX18"/>
</dbReference>
<dbReference type="GO" id="GO:0005886">
    <property type="term" value="C:plasma membrane"/>
    <property type="evidence" value="ECO:0007669"/>
    <property type="project" value="UniProtKB-SubCell"/>
</dbReference>
<accession>A0A4R8IWJ5</accession>
<evidence type="ECO:0000259" key="16">
    <source>
        <dbReference type="Pfam" id="PF14849"/>
    </source>
</evidence>